<dbReference type="Gene3D" id="3.40.630.30">
    <property type="match status" value="1"/>
</dbReference>
<evidence type="ECO:0000313" key="5">
    <source>
        <dbReference type="Proteomes" id="UP001244564"/>
    </source>
</evidence>
<dbReference type="Proteomes" id="UP000251431">
    <property type="component" value="Unassembled WGS sequence"/>
</dbReference>
<dbReference type="InterPro" id="IPR000182">
    <property type="entry name" value="GNAT_dom"/>
</dbReference>
<dbReference type="CDD" id="cd04301">
    <property type="entry name" value="NAT_SF"/>
    <property type="match status" value="1"/>
</dbReference>
<protein>
    <submittedName>
        <fullName evidence="2">GCN5-related N-acetyltransferase</fullName>
    </submittedName>
    <submittedName>
        <fullName evidence="3">GNAT family N-acetyltransferase</fullName>
    </submittedName>
</protein>
<dbReference type="InterPro" id="IPR016181">
    <property type="entry name" value="Acyl_CoA_acyltransferase"/>
</dbReference>
<reference evidence="3 5" key="2">
    <citation type="submission" date="2023-04" db="EMBL/GenBank/DDBJ databases">
        <title>Genomic of Lysinibacillus capsici TSBLM.</title>
        <authorList>
            <person name="Hu X.S."/>
            <person name="Yu C.H."/>
        </authorList>
    </citation>
    <scope>NUCLEOTIDE SEQUENCE [LARGE SCALE GENOMIC DNA]</scope>
    <source>
        <strain evidence="3 5">TSBLM</strain>
    </source>
</reference>
<evidence type="ECO:0000313" key="2">
    <source>
        <dbReference type="EMBL" id="SPU38563.1"/>
    </source>
</evidence>
<evidence type="ECO:0000313" key="3">
    <source>
        <dbReference type="EMBL" id="WGF39549.1"/>
    </source>
</evidence>
<dbReference type="Pfam" id="PF00583">
    <property type="entry name" value="Acetyltransf_1"/>
    <property type="match status" value="1"/>
</dbReference>
<dbReference type="GO" id="GO:0016747">
    <property type="term" value="F:acyltransferase activity, transferring groups other than amino-acyl groups"/>
    <property type="evidence" value="ECO:0007669"/>
    <property type="project" value="InterPro"/>
</dbReference>
<feature type="domain" description="N-acetyltransferase" evidence="1">
    <location>
        <begin position="7"/>
        <end position="158"/>
    </location>
</feature>
<dbReference type="EMBL" id="CP122283">
    <property type="protein sequence ID" value="WGF39549.1"/>
    <property type="molecule type" value="Genomic_DNA"/>
</dbReference>
<dbReference type="PROSITE" id="PS51186">
    <property type="entry name" value="GNAT"/>
    <property type="match status" value="1"/>
</dbReference>
<proteinExistence type="predicted"/>
<organism evidence="2 4">
    <name type="scientific">Lysinibacillus capsici</name>
    <dbReference type="NCBI Taxonomy" id="2115968"/>
    <lineage>
        <taxon>Bacteria</taxon>
        <taxon>Bacillati</taxon>
        <taxon>Bacillota</taxon>
        <taxon>Bacilli</taxon>
        <taxon>Bacillales</taxon>
        <taxon>Bacillaceae</taxon>
        <taxon>Lysinibacillus</taxon>
    </lineage>
</organism>
<evidence type="ECO:0000259" key="1">
    <source>
        <dbReference type="PROSITE" id="PS51186"/>
    </source>
</evidence>
<dbReference type="EMBL" id="UAQE01000004">
    <property type="protein sequence ID" value="SPU38563.1"/>
    <property type="molecule type" value="Genomic_DNA"/>
</dbReference>
<accession>A0A2X1A033</accession>
<sequence length="158" mass="17857">MQETTNIELVHFSESYVEQLNRFELPEEQHQFTALPQEISIEKVGQYPIVILSGGVPVGFFVLHATDRVQQYSSNPQAMLLTALSIDHQQQGRGYAKKAMSALADFVKQEFKECNEVVLVVNHKNIAAQNLYVKVGFMDHGERRMGPIGEQIVMNLPL</sequence>
<evidence type="ECO:0000313" key="4">
    <source>
        <dbReference type="Proteomes" id="UP000251431"/>
    </source>
</evidence>
<dbReference type="STRING" id="1421.A2J09_09085"/>
<dbReference type="SUPFAM" id="SSF55729">
    <property type="entry name" value="Acyl-CoA N-acyltransferases (Nat)"/>
    <property type="match status" value="1"/>
</dbReference>
<reference evidence="2 4" key="1">
    <citation type="submission" date="2018-06" db="EMBL/GenBank/DDBJ databases">
        <authorList>
            <consortium name="Pathogen Informatics"/>
            <person name="Doyle S."/>
        </authorList>
    </citation>
    <scope>NUCLEOTIDE SEQUENCE [LARGE SCALE GENOMIC DNA]</scope>
    <source>
        <strain evidence="2 4">NCTC7582</strain>
    </source>
</reference>
<name>A0A2X1A033_9BACI</name>
<dbReference type="RefSeq" id="WP_048392488.1">
    <property type="nucleotide sequence ID" value="NZ_CANLUV010000001.1"/>
</dbReference>
<dbReference type="Proteomes" id="UP001244564">
    <property type="component" value="Chromosome"/>
</dbReference>
<gene>
    <name evidence="2" type="primary">ybbJ_1</name>
    <name evidence="2" type="ORF">NCTC7582_04526</name>
    <name evidence="3" type="ORF">QBO96_04580</name>
</gene>
<keyword evidence="5" id="KW-1185">Reference proteome</keyword>
<dbReference type="AlphaFoldDB" id="A0A2X1A033"/>
<keyword evidence="2" id="KW-0808">Transferase</keyword>